<reference evidence="3" key="1">
    <citation type="submission" date="2018-09" db="EMBL/GenBank/DDBJ databases">
        <authorList>
            <person name="Livingstone P.G."/>
            <person name="Whitworth D.E."/>
        </authorList>
    </citation>
    <scope>NUCLEOTIDE SEQUENCE [LARGE SCALE GENOMIC DNA]</scope>
    <source>
        <strain evidence="3">CA040B</strain>
    </source>
</reference>
<dbReference type="Proteomes" id="UP000273405">
    <property type="component" value="Unassembled WGS sequence"/>
</dbReference>
<accession>A0A3A8NRU2</accession>
<dbReference type="PANTHER" id="PTHR37494">
    <property type="entry name" value="HEMAGGLUTININ"/>
    <property type="match status" value="1"/>
</dbReference>
<evidence type="ECO:0000256" key="1">
    <source>
        <dbReference type="SAM" id="MobiDB-lite"/>
    </source>
</evidence>
<dbReference type="EMBL" id="RAWG01000060">
    <property type="protein sequence ID" value="RKH43855.1"/>
    <property type="molecule type" value="Genomic_DNA"/>
</dbReference>
<dbReference type="Pfam" id="PF05345">
    <property type="entry name" value="He_PIG"/>
    <property type="match status" value="3"/>
</dbReference>
<dbReference type="SUPFAM" id="SSF49313">
    <property type="entry name" value="Cadherin-like"/>
    <property type="match status" value="1"/>
</dbReference>
<keyword evidence="3" id="KW-1185">Reference proteome</keyword>
<sequence>MCCWGWARCSASAVRCRSSGSCHERAPDRLGEHLPADGAHVSRAAKRERAARPRGLGALRLGAAVSVRRTAWASALLLMVGACSFAPDLSRFAECDASGACPSGTTCLASENRCLPACGEGHTCDAPGSEDSGTDAGTDAGTDVDAGTTPDAGTTDAGEPADAGPTALSLESTLLTEGIETLPYSASLQARGGTPPYTFNATGQLPAGFSLDTEGRLTGTPTRAGDAFLPVEVTDQGTPKKRASGNLLLRVRPLLRLAGPGPLADVPQNRAYTERLSATGGQPPYRFALASGQALPTGLTLSADGSVTGTTTQQGMQEFWVDVTDSATPPQTASRRLSLTTVDASGIVKCLSRAVPDGRVGTEYSYTLKTVGGSGTFSWSVKSGELPPGVVLDTQQGILSGTPTRADTFTFVIGIGDLLTSDQQTLSLKVD</sequence>
<dbReference type="InterPro" id="IPR015919">
    <property type="entry name" value="Cadherin-like_sf"/>
</dbReference>
<proteinExistence type="predicted"/>
<evidence type="ECO:0000313" key="3">
    <source>
        <dbReference type="Proteomes" id="UP000273405"/>
    </source>
</evidence>
<protein>
    <submittedName>
        <fullName evidence="2">Hemagglutinin</fullName>
    </submittedName>
</protein>
<dbReference type="GO" id="GO:0005509">
    <property type="term" value="F:calcium ion binding"/>
    <property type="evidence" value="ECO:0007669"/>
    <property type="project" value="InterPro"/>
</dbReference>
<dbReference type="InterPro" id="IPR013783">
    <property type="entry name" value="Ig-like_fold"/>
</dbReference>
<name>A0A3A8NRU2_9BACT</name>
<evidence type="ECO:0000313" key="2">
    <source>
        <dbReference type="EMBL" id="RKH43855.1"/>
    </source>
</evidence>
<organism evidence="2 3">
    <name type="scientific">Corallococcus sicarius</name>
    <dbReference type="NCBI Taxonomy" id="2316726"/>
    <lineage>
        <taxon>Bacteria</taxon>
        <taxon>Pseudomonadati</taxon>
        <taxon>Myxococcota</taxon>
        <taxon>Myxococcia</taxon>
        <taxon>Myxococcales</taxon>
        <taxon>Cystobacterineae</taxon>
        <taxon>Myxococcaceae</taxon>
        <taxon>Corallococcus</taxon>
    </lineage>
</organism>
<dbReference type="GO" id="GO:0016020">
    <property type="term" value="C:membrane"/>
    <property type="evidence" value="ECO:0007669"/>
    <property type="project" value="InterPro"/>
</dbReference>
<dbReference type="Gene3D" id="2.60.40.10">
    <property type="entry name" value="Immunoglobulins"/>
    <property type="match status" value="3"/>
</dbReference>
<feature type="region of interest" description="Disordered" evidence="1">
    <location>
        <begin position="126"/>
        <end position="165"/>
    </location>
</feature>
<gene>
    <name evidence="2" type="ORF">D7X12_12235</name>
</gene>
<feature type="compositionally biased region" description="Low complexity" evidence="1">
    <location>
        <begin position="134"/>
        <end position="158"/>
    </location>
</feature>
<dbReference type="PANTHER" id="PTHR37494:SF1">
    <property type="entry name" value="STAPHYLOCOCCUS AUREUS SURFACE PROTEIN A"/>
    <property type="match status" value="1"/>
</dbReference>
<dbReference type="AlphaFoldDB" id="A0A3A8NRU2"/>
<comment type="caution">
    <text evidence="2">The sequence shown here is derived from an EMBL/GenBank/DDBJ whole genome shotgun (WGS) entry which is preliminary data.</text>
</comment>